<keyword evidence="2" id="KW-0732">Signal</keyword>
<dbReference type="PROSITE" id="PS51257">
    <property type="entry name" value="PROKAR_LIPOPROTEIN"/>
    <property type="match status" value="1"/>
</dbReference>
<evidence type="ECO:0000256" key="2">
    <source>
        <dbReference type="SAM" id="SignalP"/>
    </source>
</evidence>
<gene>
    <name evidence="3" type="ORF">LKD81_08650</name>
</gene>
<comment type="caution">
    <text evidence="3">The sequence shown here is derived from an EMBL/GenBank/DDBJ whole genome shotgun (WGS) entry which is preliminary data.</text>
</comment>
<keyword evidence="4" id="KW-1185">Reference proteome</keyword>
<dbReference type="EMBL" id="JAJEQR010000021">
    <property type="protein sequence ID" value="MCC2231065.1"/>
    <property type="molecule type" value="Genomic_DNA"/>
</dbReference>
<dbReference type="Proteomes" id="UP001198182">
    <property type="component" value="Unassembled WGS sequence"/>
</dbReference>
<organism evidence="3 4">
    <name type="scientific">Hominifimenecus microfluidus</name>
    <dbReference type="NCBI Taxonomy" id="2885348"/>
    <lineage>
        <taxon>Bacteria</taxon>
        <taxon>Bacillati</taxon>
        <taxon>Bacillota</taxon>
        <taxon>Clostridia</taxon>
        <taxon>Lachnospirales</taxon>
        <taxon>Lachnospiraceae</taxon>
        <taxon>Hominifimenecus</taxon>
    </lineage>
</organism>
<feature type="signal peptide" evidence="2">
    <location>
        <begin position="1"/>
        <end position="17"/>
    </location>
</feature>
<proteinExistence type="predicted"/>
<evidence type="ECO:0008006" key="5">
    <source>
        <dbReference type="Google" id="ProtNLM"/>
    </source>
</evidence>
<reference evidence="3" key="1">
    <citation type="submission" date="2021-10" db="EMBL/GenBank/DDBJ databases">
        <title>Anaerobic single-cell dispensing facilitates the cultivation of human gut bacteria.</title>
        <authorList>
            <person name="Afrizal A."/>
        </authorList>
    </citation>
    <scope>NUCLEOTIDE SEQUENCE</scope>
    <source>
        <strain evidence="3">CLA-AA-H215</strain>
    </source>
</reference>
<sequence>MKIKMFMLGVTAAVVLAACGEGAVMESSKAEETTAAVASSAETESVSNAAESSESESSTAEETTVEASQATTEAAIALSEKVKMEAPVLLEGGSAELDLDQDGNKEKIQFTATADDYELTVNDVVTQGTGWSLTGEIYALSMDGSTVELLIPEDGPSDDPLIYVYGYDNGGMKLAGTLATGIHDISVADGKINCRELSNIFQTVGVSTQYKYEKHTLISVDLGFYKMNNTVTALMEIPAYDEKNGEEGAVVISEGSSVKILGTDNKEWIEIEDIASGKTGWLKLAPDTYSDLEISGAAIPSTVCFDGIILAG</sequence>
<evidence type="ECO:0000313" key="4">
    <source>
        <dbReference type="Proteomes" id="UP001198182"/>
    </source>
</evidence>
<accession>A0AAE3EBT1</accession>
<name>A0AAE3EBT1_9FIRM</name>
<evidence type="ECO:0000256" key="1">
    <source>
        <dbReference type="SAM" id="MobiDB-lite"/>
    </source>
</evidence>
<feature type="chain" id="PRO_5042204210" description="SH3 domain-containing protein" evidence="2">
    <location>
        <begin position="18"/>
        <end position="312"/>
    </location>
</feature>
<feature type="region of interest" description="Disordered" evidence="1">
    <location>
        <begin position="35"/>
        <end position="69"/>
    </location>
</feature>
<protein>
    <recommendedName>
        <fullName evidence="5">SH3 domain-containing protein</fullName>
    </recommendedName>
</protein>
<evidence type="ECO:0000313" key="3">
    <source>
        <dbReference type="EMBL" id="MCC2231065.1"/>
    </source>
</evidence>
<dbReference type="AlphaFoldDB" id="A0AAE3EBT1"/>
<dbReference type="RefSeq" id="WP_308453598.1">
    <property type="nucleotide sequence ID" value="NZ_JAJEQR010000021.1"/>
</dbReference>